<keyword evidence="3" id="KW-1185">Reference proteome</keyword>
<keyword evidence="1" id="KW-0812">Transmembrane</keyword>
<name>A0A841PPV3_9BACL</name>
<feature type="transmembrane region" description="Helical" evidence="1">
    <location>
        <begin position="5"/>
        <end position="21"/>
    </location>
</feature>
<protein>
    <submittedName>
        <fullName evidence="2">Membrane-bound ClpP family serine protease</fullName>
    </submittedName>
</protein>
<dbReference type="GO" id="GO:0008233">
    <property type="term" value="F:peptidase activity"/>
    <property type="evidence" value="ECO:0007669"/>
    <property type="project" value="UniProtKB-KW"/>
</dbReference>
<keyword evidence="2" id="KW-0645">Protease</keyword>
<comment type="caution">
    <text evidence="2">The sequence shown here is derived from an EMBL/GenBank/DDBJ whole genome shotgun (WGS) entry which is preliminary data.</text>
</comment>
<reference evidence="2 3" key="1">
    <citation type="submission" date="2020-08" db="EMBL/GenBank/DDBJ databases">
        <title>Genomic Encyclopedia of Type Strains, Phase IV (KMG-IV): sequencing the most valuable type-strain genomes for metagenomic binning, comparative biology and taxonomic classification.</title>
        <authorList>
            <person name="Goeker M."/>
        </authorList>
    </citation>
    <scope>NUCLEOTIDE SEQUENCE [LARGE SCALE GENOMIC DNA]</scope>
    <source>
        <strain evidence="2 3">DSM 21769</strain>
    </source>
</reference>
<keyword evidence="2" id="KW-0378">Hydrolase</keyword>
<dbReference type="AlphaFoldDB" id="A0A841PPV3"/>
<gene>
    <name evidence="2" type="ORF">HNR44_000280</name>
</gene>
<dbReference type="RefSeq" id="WP_184402338.1">
    <property type="nucleotide sequence ID" value="NZ_JACHHJ010000001.1"/>
</dbReference>
<dbReference type="Proteomes" id="UP000568839">
    <property type="component" value="Unassembled WGS sequence"/>
</dbReference>
<evidence type="ECO:0000313" key="2">
    <source>
        <dbReference type="EMBL" id="MBB6448331.1"/>
    </source>
</evidence>
<dbReference type="EMBL" id="JACHHJ010000001">
    <property type="protein sequence ID" value="MBB6448331.1"/>
    <property type="molecule type" value="Genomic_DNA"/>
</dbReference>
<evidence type="ECO:0000256" key="1">
    <source>
        <dbReference type="SAM" id="Phobius"/>
    </source>
</evidence>
<sequence>MKRNNIFIGMIFIGFGVYYLTQEITPTLAEHWLSWETLLIWIGLALSMDGFIRRNGTTLLPGIFMVGMGLHFHAIAIYPNWPTHAGMIATLLGIACLITYLKTKKEFLFIGILLMCIGFLFIFFEPLVQRIETATETYAFIWPLLLIVTGFILLFKRQKKRKVKG</sequence>
<evidence type="ECO:0000313" key="3">
    <source>
        <dbReference type="Proteomes" id="UP000568839"/>
    </source>
</evidence>
<keyword evidence="1" id="KW-0472">Membrane</keyword>
<feature type="transmembrane region" description="Helical" evidence="1">
    <location>
        <begin position="84"/>
        <end position="101"/>
    </location>
</feature>
<organism evidence="2 3">
    <name type="scientific">Geomicrobium halophilum</name>
    <dbReference type="NCBI Taxonomy" id="549000"/>
    <lineage>
        <taxon>Bacteria</taxon>
        <taxon>Bacillati</taxon>
        <taxon>Bacillota</taxon>
        <taxon>Bacilli</taxon>
        <taxon>Bacillales</taxon>
        <taxon>Geomicrobium</taxon>
    </lineage>
</organism>
<accession>A0A841PPV3</accession>
<dbReference type="GO" id="GO:0006508">
    <property type="term" value="P:proteolysis"/>
    <property type="evidence" value="ECO:0007669"/>
    <property type="project" value="UniProtKB-KW"/>
</dbReference>
<proteinExistence type="predicted"/>
<feature type="transmembrane region" description="Helical" evidence="1">
    <location>
        <begin position="137"/>
        <end position="155"/>
    </location>
</feature>
<feature type="transmembrane region" description="Helical" evidence="1">
    <location>
        <begin position="59"/>
        <end position="78"/>
    </location>
</feature>
<feature type="transmembrane region" description="Helical" evidence="1">
    <location>
        <begin position="108"/>
        <end position="125"/>
    </location>
</feature>
<feature type="transmembrane region" description="Helical" evidence="1">
    <location>
        <begin position="33"/>
        <end position="52"/>
    </location>
</feature>
<keyword evidence="1" id="KW-1133">Transmembrane helix</keyword>